<evidence type="ECO:0000256" key="6">
    <source>
        <dbReference type="ARBA" id="ARBA00023170"/>
    </source>
</evidence>
<keyword evidence="11" id="KW-1185">Reference proteome</keyword>
<dbReference type="SUPFAM" id="SSF81321">
    <property type="entry name" value="Family A G protein-coupled receptor-like"/>
    <property type="match status" value="2"/>
</dbReference>
<dbReference type="PANTHER" id="PTHR45695">
    <property type="entry name" value="LEUCOKININ RECEPTOR-RELATED"/>
    <property type="match status" value="1"/>
</dbReference>
<keyword evidence="6" id="KW-0675">Receptor</keyword>
<dbReference type="Pfam" id="PF00001">
    <property type="entry name" value="7tm_1"/>
    <property type="match status" value="2"/>
</dbReference>
<feature type="domain" description="G-protein coupled receptors family 1 profile" evidence="9">
    <location>
        <begin position="352"/>
        <end position="438"/>
    </location>
</feature>
<keyword evidence="5 8" id="KW-0472">Membrane</keyword>
<evidence type="ECO:0000256" key="8">
    <source>
        <dbReference type="SAM" id="Phobius"/>
    </source>
</evidence>
<evidence type="ECO:0000256" key="3">
    <source>
        <dbReference type="ARBA" id="ARBA00022989"/>
    </source>
</evidence>
<protein>
    <recommendedName>
        <fullName evidence="9">G-protein coupled receptors family 1 profile domain-containing protein</fullName>
    </recommendedName>
</protein>
<keyword evidence="7" id="KW-0807">Transducer</keyword>
<evidence type="ECO:0000256" key="2">
    <source>
        <dbReference type="ARBA" id="ARBA00022692"/>
    </source>
</evidence>
<dbReference type="GO" id="GO:0004930">
    <property type="term" value="F:G protein-coupled receptor activity"/>
    <property type="evidence" value="ECO:0007669"/>
    <property type="project" value="UniProtKB-KW"/>
</dbReference>
<dbReference type="PRINTS" id="PR00237">
    <property type="entry name" value="GPCRRHODOPSN"/>
</dbReference>
<dbReference type="AlphaFoldDB" id="A0AAU9WE45"/>
<dbReference type="Proteomes" id="UP001159428">
    <property type="component" value="Unassembled WGS sequence"/>
</dbReference>
<feature type="transmembrane region" description="Helical" evidence="8">
    <location>
        <begin position="77"/>
        <end position="100"/>
    </location>
</feature>
<reference evidence="10 11" key="1">
    <citation type="submission" date="2022-05" db="EMBL/GenBank/DDBJ databases">
        <authorList>
            <consortium name="Genoscope - CEA"/>
            <person name="William W."/>
        </authorList>
    </citation>
    <scope>NUCLEOTIDE SEQUENCE [LARGE SCALE GENOMIC DNA]</scope>
</reference>
<evidence type="ECO:0000259" key="9">
    <source>
        <dbReference type="PROSITE" id="PS50262"/>
    </source>
</evidence>
<comment type="caution">
    <text evidence="10">The sequence shown here is derived from an EMBL/GenBank/DDBJ whole genome shotgun (WGS) entry which is preliminary data.</text>
</comment>
<dbReference type="InterPro" id="IPR000276">
    <property type="entry name" value="GPCR_Rhodpsn"/>
</dbReference>
<feature type="transmembrane region" description="Helical" evidence="8">
    <location>
        <begin position="344"/>
        <end position="361"/>
    </location>
</feature>
<evidence type="ECO:0000256" key="5">
    <source>
        <dbReference type="ARBA" id="ARBA00023136"/>
    </source>
</evidence>
<evidence type="ECO:0000313" key="10">
    <source>
        <dbReference type="EMBL" id="CAH3114028.1"/>
    </source>
</evidence>
<feature type="transmembrane region" description="Helical" evidence="8">
    <location>
        <begin position="220"/>
        <end position="243"/>
    </location>
</feature>
<dbReference type="EMBL" id="CALNXJ010000014">
    <property type="protein sequence ID" value="CAH3114028.1"/>
    <property type="molecule type" value="Genomic_DNA"/>
</dbReference>
<feature type="domain" description="G-protein coupled receptors family 1 profile" evidence="9">
    <location>
        <begin position="58"/>
        <end position="330"/>
    </location>
</feature>
<feature type="transmembrane region" description="Helical" evidence="8">
    <location>
        <begin position="268"/>
        <end position="291"/>
    </location>
</feature>
<feature type="transmembrane region" description="Helical" evidence="8">
    <location>
        <begin position="45"/>
        <end position="65"/>
    </location>
</feature>
<dbReference type="GO" id="GO:0005886">
    <property type="term" value="C:plasma membrane"/>
    <property type="evidence" value="ECO:0007669"/>
    <property type="project" value="TreeGrafter"/>
</dbReference>
<organism evidence="10 11">
    <name type="scientific">Pocillopora meandrina</name>
    <dbReference type="NCBI Taxonomy" id="46732"/>
    <lineage>
        <taxon>Eukaryota</taxon>
        <taxon>Metazoa</taxon>
        <taxon>Cnidaria</taxon>
        <taxon>Anthozoa</taxon>
        <taxon>Hexacorallia</taxon>
        <taxon>Scleractinia</taxon>
        <taxon>Astrocoeniina</taxon>
        <taxon>Pocilloporidae</taxon>
        <taxon>Pocillopora</taxon>
    </lineage>
</organism>
<evidence type="ECO:0000256" key="7">
    <source>
        <dbReference type="ARBA" id="ARBA00023224"/>
    </source>
</evidence>
<proteinExistence type="predicted"/>
<accession>A0AAU9WE45</accession>
<evidence type="ECO:0000313" key="11">
    <source>
        <dbReference type="Proteomes" id="UP001159428"/>
    </source>
</evidence>
<evidence type="ECO:0000256" key="4">
    <source>
        <dbReference type="ARBA" id="ARBA00023040"/>
    </source>
</evidence>
<dbReference type="PANTHER" id="PTHR45695:SF9">
    <property type="entry name" value="LEUCOKININ RECEPTOR"/>
    <property type="match status" value="1"/>
</dbReference>
<keyword evidence="4" id="KW-0297">G-protein coupled receptor</keyword>
<sequence>MFSNCTLEQLGCGNASANISEDAEISDDRECFGREDNRTEVFFKALAYSLILLVSLSGNILILIITYKNKQLRKSVYYFVFNMAISDLCIPLTIMLIRIVNISAGSDSWKVDSPRLLGNILCKLCHFLPDVSLIVSIESLLLISLDRLVSALSPLNTTFESAKARVIGILCTWITASAVHSPYFYTFRLISEEDGETLCVFDWEPAFDRQKTHKIYSTTIHIAFVITPICLLIIVYGTIAWILKKRNNRNRTQLSYQLRRLEQQRRKVIQMTVALVICFVSCMIPTVVYMFTRIFLWDWDDPPICAFETVLKFIAGFMVLSWSALNPCTCLIFTRIYPDSALEVTAKVSFFGNIFLLVVIYKKKQLRRFINYFVFNMAESDLFNPLTVLTVKIVEIISGSSSWKVDRPWLLGNILCKLAYFLPDVSVVVSIGSLLLIS</sequence>
<keyword evidence="3 8" id="KW-1133">Transmembrane helix</keyword>
<gene>
    <name evidence="10" type="ORF">PMEA_00006007</name>
</gene>
<feature type="non-terminal residue" evidence="10">
    <location>
        <position position="438"/>
    </location>
</feature>
<evidence type="ECO:0000256" key="1">
    <source>
        <dbReference type="ARBA" id="ARBA00004141"/>
    </source>
</evidence>
<comment type="subcellular location">
    <subcellularLocation>
        <location evidence="1">Membrane</location>
        <topology evidence="1">Multi-pass membrane protein</topology>
    </subcellularLocation>
</comment>
<dbReference type="PROSITE" id="PS50262">
    <property type="entry name" value="G_PROTEIN_RECEP_F1_2"/>
    <property type="match status" value="2"/>
</dbReference>
<keyword evidence="2 8" id="KW-0812">Transmembrane</keyword>
<dbReference type="InterPro" id="IPR017452">
    <property type="entry name" value="GPCR_Rhodpsn_7TM"/>
</dbReference>
<name>A0AAU9WE45_9CNID</name>
<dbReference type="CDD" id="cd00637">
    <property type="entry name" value="7tm_classA_rhodopsin-like"/>
    <property type="match status" value="2"/>
</dbReference>
<dbReference type="Gene3D" id="1.20.1070.10">
    <property type="entry name" value="Rhodopsin 7-helix transmembrane proteins"/>
    <property type="match status" value="2"/>
</dbReference>